<dbReference type="KEGG" id="cgob:115023781"/>
<accession>A0A6J2RKY6</accession>
<feature type="region of interest" description="Disordered" evidence="1">
    <location>
        <begin position="200"/>
        <end position="220"/>
    </location>
</feature>
<dbReference type="OrthoDB" id="8447736at2759"/>
<feature type="region of interest" description="Disordered" evidence="1">
    <location>
        <begin position="86"/>
        <end position="124"/>
    </location>
</feature>
<dbReference type="AlphaFoldDB" id="A0A6J2RKY6"/>
<protein>
    <submittedName>
        <fullName evidence="3">Cell wall protein DAN4-like</fullName>
    </submittedName>
</protein>
<keyword evidence="2" id="KW-1185">Reference proteome</keyword>
<evidence type="ECO:0000256" key="1">
    <source>
        <dbReference type="SAM" id="MobiDB-lite"/>
    </source>
</evidence>
<dbReference type="Proteomes" id="UP000504630">
    <property type="component" value="Chromosome 18"/>
</dbReference>
<dbReference type="GeneID" id="115023781"/>
<dbReference type="RefSeq" id="XP_029310886.1">
    <property type="nucleotide sequence ID" value="XM_029455026.1"/>
</dbReference>
<feature type="compositionally biased region" description="Low complexity" evidence="1">
    <location>
        <begin position="204"/>
        <end position="220"/>
    </location>
</feature>
<feature type="compositionally biased region" description="Polar residues" evidence="1">
    <location>
        <begin position="98"/>
        <end position="124"/>
    </location>
</feature>
<reference evidence="3" key="1">
    <citation type="submission" date="2025-08" db="UniProtKB">
        <authorList>
            <consortium name="RefSeq"/>
        </authorList>
    </citation>
    <scope>IDENTIFICATION</scope>
</reference>
<feature type="region of interest" description="Disordered" evidence="1">
    <location>
        <begin position="1"/>
        <end position="21"/>
    </location>
</feature>
<feature type="region of interest" description="Disordered" evidence="1">
    <location>
        <begin position="441"/>
        <end position="464"/>
    </location>
</feature>
<name>A0A6J2RKY6_COTGO</name>
<gene>
    <name evidence="3" type="primary">LOC115023781</name>
</gene>
<dbReference type="InParanoid" id="A0A6J2RKY6"/>
<evidence type="ECO:0000313" key="2">
    <source>
        <dbReference type="Proteomes" id="UP000504630"/>
    </source>
</evidence>
<proteinExistence type="predicted"/>
<evidence type="ECO:0000313" key="3">
    <source>
        <dbReference type="RefSeq" id="XP_029310886.1"/>
    </source>
</evidence>
<feature type="compositionally biased region" description="Low complexity" evidence="1">
    <location>
        <begin position="1"/>
        <end position="18"/>
    </location>
</feature>
<organism evidence="2 3">
    <name type="scientific">Cottoperca gobio</name>
    <name type="common">Frogmouth</name>
    <name type="synonym">Aphritis gobio</name>
    <dbReference type="NCBI Taxonomy" id="56716"/>
    <lineage>
        <taxon>Eukaryota</taxon>
        <taxon>Metazoa</taxon>
        <taxon>Chordata</taxon>
        <taxon>Craniata</taxon>
        <taxon>Vertebrata</taxon>
        <taxon>Euteleostomi</taxon>
        <taxon>Actinopterygii</taxon>
        <taxon>Neopterygii</taxon>
        <taxon>Teleostei</taxon>
        <taxon>Neoteleostei</taxon>
        <taxon>Acanthomorphata</taxon>
        <taxon>Eupercaria</taxon>
        <taxon>Perciformes</taxon>
        <taxon>Notothenioidei</taxon>
        <taxon>Bovichtidae</taxon>
        <taxon>Cottoperca</taxon>
    </lineage>
</organism>
<feature type="compositionally biased region" description="Low complexity" evidence="1">
    <location>
        <begin position="86"/>
        <end position="97"/>
    </location>
</feature>
<sequence length="464" mass="48631">MTSKFSTTNNVSPTMTTTRQTMPSIATLSTTQTVSPTTQTQSVPATIGLATTSTQSTSADASPTVTTKQETTSSIATLSTIQTLSPTTQTQSVQPTIGSTMTSTQSTSADTSPTVTTKQETTPSIATLSTTQTVSPITQTQPVIPTIGSATTQSSSSYILPKVNTTRQSTPSITALSATQTMSPTTQTQSVQHTIGSAMTSTQSTSADTSPTVTTTRQTTTSITALSTTLTDTSTLQITHPTGNPYASQPQTFVPSKAPYSTASLNPTPLLSYSTAESVHSPQTNNTTYVVTTLTTTFTSVSTNETPPQSPGINIVNKTVSSSMLTNTSTAPPATVPFSFMPSPGLVSQTSDSQKPVTTVTNDATDSISLQPSSFSLDASTLNPADDNTTQQQVDHNSVSLSRGNAMFFKYSPNIAAVRPLVFDHLTVIWTTFPVSEAFNADSEEQHEPDQNNTSEIPTLPPEV</sequence>